<keyword evidence="3" id="KW-1185">Reference proteome</keyword>
<name>A0A8H3ECD6_9LECA</name>
<evidence type="ECO:0000313" key="2">
    <source>
        <dbReference type="EMBL" id="CAF9904261.1"/>
    </source>
</evidence>
<feature type="region of interest" description="Disordered" evidence="1">
    <location>
        <begin position="284"/>
        <end position="325"/>
    </location>
</feature>
<dbReference type="CDD" id="cd07187">
    <property type="entry name" value="YvcK_like"/>
    <property type="match status" value="1"/>
</dbReference>
<dbReference type="PANTHER" id="PTHR31240">
    <property type="entry name" value="MATERNAL EFFECT EMBRYO ARREST 18"/>
    <property type="match status" value="1"/>
</dbReference>
<evidence type="ECO:0000313" key="3">
    <source>
        <dbReference type="Proteomes" id="UP000664521"/>
    </source>
</evidence>
<sequence>MSLIPTLNVEKSPSASPSSRKLVVFSGGSAANNLVDVFNDVIERNSSSLTYVIPISDNGGSSSELIRVFGGPGIGDIRSQYFFLLFLLGHLGAFSKAFLFRLTDGRRSRQPHVTSYGMSSFQRPFFCVLIDSRIHLNRHNFAGRLVRLIPPTHAPIRTLFNHRLPSSPSLAQSEFFTLLLGTSPLWTPIPTAQAFLIRSILSHLHLEILKRARPPTSTFNFESASIGNLFLTGARLFSGSFESAIYLLAIMGGVDESRTAVLPAIVSNFTHHISAGLADGSTITGQNAISHPTEPTALNTPNATTPHPEPSDPQEEDANPPSTLPTLRGAAIAFSKAHEASPPLPARIERIWYISPYGHEMRPQPNSRVLSALHAAEAVIYSIGSLYTSIIPSLILRGVGDTIAKTRCKILLLNGSLDRETDGFCASDFVAAVVRAGEESRGGFEAGDGLLEEGTVRRYVTHLIHLEGEGVPVVDREVLAGWGVECVRLYGRKGEDGGMRYDGKALGQALGVILGKREPGVRSRRNTLEG</sequence>
<dbReference type="EMBL" id="CAJPDS010000002">
    <property type="protein sequence ID" value="CAF9904261.1"/>
    <property type="molecule type" value="Genomic_DNA"/>
</dbReference>
<feature type="compositionally biased region" description="Low complexity" evidence="1">
    <location>
        <begin position="292"/>
        <end position="306"/>
    </location>
</feature>
<dbReference type="SUPFAM" id="SSF142338">
    <property type="entry name" value="CofD-like"/>
    <property type="match status" value="2"/>
</dbReference>
<dbReference type="PANTHER" id="PTHR31240:SF0">
    <property type="entry name" value="MATERNAL EFFECT EMBRYO ARREST 18"/>
    <property type="match status" value="1"/>
</dbReference>
<dbReference type="InterPro" id="IPR002882">
    <property type="entry name" value="CofD"/>
</dbReference>
<protein>
    <submittedName>
        <fullName evidence="2">Uncharacterized protein</fullName>
    </submittedName>
</protein>
<reference evidence="2" key="1">
    <citation type="submission" date="2021-03" db="EMBL/GenBank/DDBJ databases">
        <authorList>
            <person name="Tagirdzhanova G."/>
        </authorList>
    </citation>
    <scope>NUCLEOTIDE SEQUENCE</scope>
</reference>
<proteinExistence type="predicted"/>
<organism evidence="2 3">
    <name type="scientific">Heterodermia speciosa</name>
    <dbReference type="NCBI Taxonomy" id="116794"/>
    <lineage>
        <taxon>Eukaryota</taxon>
        <taxon>Fungi</taxon>
        <taxon>Dikarya</taxon>
        <taxon>Ascomycota</taxon>
        <taxon>Pezizomycotina</taxon>
        <taxon>Lecanoromycetes</taxon>
        <taxon>OSLEUM clade</taxon>
        <taxon>Lecanoromycetidae</taxon>
        <taxon>Caliciales</taxon>
        <taxon>Physciaceae</taxon>
        <taxon>Heterodermia</taxon>
    </lineage>
</organism>
<comment type="caution">
    <text evidence="2">The sequence shown here is derived from an EMBL/GenBank/DDBJ whole genome shotgun (WGS) entry which is preliminary data.</text>
</comment>
<gene>
    <name evidence="2" type="ORF">HETSPECPRED_003482</name>
</gene>
<evidence type="ECO:0000256" key="1">
    <source>
        <dbReference type="SAM" id="MobiDB-lite"/>
    </source>
</evidence>
<accession>A0A8H3ECD6</accession>
<dbReference type="Gene3D" id="3.40.50.10680">
    <property type="entry name" value="CofD-like domains"/>
    <property type="match status" value="2"/>
</dbReference>
<dbReference type="Pfam" id="PF01933">
    <property type="entry name" value="CofD"/>
    <property type="match status" value="1"/>
</dbReference>
<dbReference type="AlphaFoldDB" id="A0A8H3ECD6"/>
<dbReference type="OrthoDB" id="10267139at2759"/>
<dbReference type="GO" id="GO:0043743">
    <property type="term" value="F:LPPG:FO 2-phospho-L-lactate transferase activity"/>
    <property type="evidence" value="ECO:0007669"/>
    <property type="project" value="InterPro"/>
</dbReference>
<dbReference type="Proteomes" id="UP000664521">
    <property type="component" value="Unassembled WGS sequence"/>
</dbReference>
<dbReference type="InterPro" id="IPR038136">
    <property type="entry name" value="CofD-like_dom_sf"/>
</dbReference>